<dbReference type="PANTHER" id="PTHR13016">
    <property type="entry name" value="AMMECR1 HOMOLOG"/>
    <property type="match status" value="1"/>
</dbReference>
<dbReference type="KEGG" id="ote:Oter_1326"/>
<dbReference type="InterPro" id="IPR023473">
    <property type="entry name" value="AMMECR1"/>
</dbReference>
<proteinExistence type="predicted"/>
<dbReference type="SUPFAM" id="SSF143447">
    <property type="entry name" value="AMMECR1-like"/>
    <property type="match status" value="1"/>
</dbReference>
<dbReference type="InterPro" id="IPR027623">
    <property type="entry name" value="AmmeMemoSam_A"/>
</dbReference>
<reference evidence="2 3" key="1">
    <citation type="journal article" date="2011" name="J. Bacteriol.">
        <title>Genome sequence of the verrucomicrobium Opitutus terrae PB90-1, an abundant inhabitant of rice paddy soil ecosystems.</title>
        <authorList>
            <person name="van Passel M.W."/>
            <person name="Kant R."/>
            <person name="Palva A."/>
            <person name="Copeland A."/>
            <person name="Lucas S."/>
            <person name="Lapidus A."/>
            <person name="Glavina del Rio T."/>
            <person name="Pitluck S."/>
            <person name="Goltsman E."/>
            <person name="Clum A."/>
            <person name="Sun H."/>
            <person name="Schmutz J."/>
            <person name="Larimer F.W."/>
            <person name="Land M.L."/>
            <person name="Hauser L."/>
            <person name="Kyrpides N."/>
            <person name="Mikhailova N."/>
            <person name="Richardson P.P."/>
            <person name="Janssen P.H."/>
            <person name="de Vos W.M."/>
            <person name="Smidt H."/>
        </authorList>
    </citation>
    <scope>NUCLEOTIDE SEQUENCE [LARGE SCALE GENOMIC DNA]</scope>
    <source>
        <strain evidence="3">DSM 11246 / JCM 15787 / PB90-1</strain>
    </source>
</reference>
<dbReference type="eggNOG" id="COG3885">
    <property type="taxonomic scope" value="Bacteria"/>
</dbReference>
<sequence length="458" mass="49070">MSSEAIVFAGLMPHAPVLVPGVGGDRAPQVEATIEAMARIAQAVVDAQPDSLLIISPHSPRRSGAFGIWTTPRLRGSFERFGFHASEVDMPADIALAEQLREEAAARGLHTWRIAHGALDHGATVPLSFLQLAGWQGPTVVLSLSDPGDPQLDRLGEAIAAAARAQRRRLAVIASGDMSHRLMPEAPCGFHPDGPQFDAAFIGLLRNGPPDAIRHLDTELLEHAAEDVVDPTRVALATVGFASEHRTVLSYEGPFGVGYAVAVLFDHAHRPAEPNASCRAGGHAVLSDFRELPRLARRAVEASFAGDADTCLFTGSGELAVPHGVFVTIRSDDGDLRGCRGSPDPGDVIEQTWRHACSSAFHDTRFAPLRIDDLPHVRFSVSVLGEIEPVESLAELDPARYGVLVAAIDGRGALLLPGIEGINSVADQLRCVKQKAGIPLDEWVRIERFTAQAFHEEE</sequence>
<dbReference type="PROSITE" id="PS51112">
    <property type="entry name" value="AMMECR1"/>
    <property type="match status" value="1"/>
</dbReference>
<dbReference type="Gene3D" id="3.30.1490.150">
    <property type="entry name" value="Hypothetical protein ph0010, domain 2"/>
    <property type="match status" value="1"/>
</dbReference>
<dbReference type="Proteomes" id="UP000007013">
    <property type="component" value="Chromosome"/>
</dbReference>
<dbReference type="STRING" id="452637.Oter_1326"/>
<keyword evidence="3" id="KW-1185">Reference proteome</keyword>
<feature type="domain" description="AMMECR1" evidence="1">
    <location>
        <begin position="287"/>
        <end position="458"/>
    </location>
</feature>
<dbReference type="Pfam" id="PF01871">
    <property type="entry name" value="AMMECR1"/>
    <property type="match status" value="1"/>
</dbReference>
<name>B1ZRC4_OPITP</name>
<accession>B1ZRC4</accession>
<dbReference type="CDD" id="cd07951">
    <property type="entry name" value="ED_3B_N_AMMECR1"/>
    <property type="match status" value="1"/>
</dbReference>
<dbReference type="EMBL" id="CP001032">
    <property type="protein sequence ID" value="ACB74611.1"/>
    <property type="molecule type" value="Genomic_DNA"/>
</dbReference>
<keyword evidence="2" id="KW-0223">Dioxygenase</keyword>
<evidence type="ECO:0000313" key="3">
    <source>
        <dbReference type="Proteomes" id="UP000007013"/>
    </source>
</evidence>
<gene>
    <name evidence="2" type="ordered locus">Oter_1326</name>
</gene>
<organism evidence="2 3">
    <name type="scientific">Opitutus terrae (strain DSM 11246 / JCM 15787 / PB90-1)</name>
    <dbReference type="NCBI Taxonomy" id="452637"/>
    <lineage>
        <taxon>Bacteria</taxon>
        <taxon>Pseudomonadati</taxon>
        <taxon>Verrucomicrobiota</taxon>
        <taxon>Opitutia</taxon>
        <taxon>Opitutales</taxon>
        <taxon>Opitutaceae</taxon>
        <taxon>Opitutus</taxon>
    </lineage>
</organism>
<dbReference type="Gene3D" id="3.30.700.20">
    <property type="entry name" value="Hypothetical protein ph0010, domain 1"/>
    <property type="match status" value="1"/>
</dbReference>
<keyword evidence="2" id="KW-0560">Oxidoreductase</keyword>
<dbReference type="InterPro" id="IPR027485">
    <property type="entry name" value="AMMECR1_N"/>
</dbReference>
<dbReference type="NCBIfam" id="TIGR04335">
    <property type="entry name" value="AmmeMemoSam_A"/>
    <property type="match status" value="1"/>
</dbReference>
<dbReference type="InterPro" id="IPR036071">
    <property type="entry name" value="AMMECR1_dom_sf"/>
</dbReference>
<dbReference type="GO" id="GO:0016702">
    <property type="term" value="F:oxidoreductase activity, acting on single donors with incorporation of molecular oxygen, incorporation of two atoms of oxygen"/>
    <property type="evidence" value="ECO:0007669"/>
    <property type="project" value="UniProtKB-ARBA"/>
</dbReference>
<dbReference type="GO" id="GO:0008198">
    <property type="term" value="F:ferrous iron binding"/>
    <property type="evidence" value="ECO:0007669"/>
    <property type="project" value="InterPro"/>
</dbReference>
<dbReference type="InterPro" id="IPR002733">
    <property type="entry name" value="AMMECR1_domain"/>
</dbReference>
<dbReference type="PANTHER" id="PTHR13016:SF0">
    <property type="entry name" value="AMME SYNDROME CANDIDATE GENE 1 PROTEIN"/>
    <property type="match status" value="1"/>
</dbReference>
<dbReference type="InterPro" id="IPR004183">
    <property type="entry name" value="Xdiol_dOase_suB"/>
</dbReference>
<evidence type="ECO:0000259" key="1">
    <source>
        <dbReference type="PROSITE" id="PS51112"/>
    </source>
</evidence>
<dbReference type="HOGENOM" id="CLU_048702_0_0_0"/>
<dbReference type="eggNOG" id="COG2078">
    <property type="taxonomic scope" value="Bacteria"/>
</dbReference>
<dbReference type="SUPFAM" id="SSF53213">
    <property type="entry name" value="LigB-like"/>
    <property type="match status" value="1"/>
</dbReference>
<protein>
    <submittedName>
        <fullName evidence="2">Extradiol ring-cleavage dioxygenase class III protein subunit B</fullName>
    </submittedName>
</protein>
<evidence type="ECO:0000313" key="2">
    <source>
        <dbReference type="EMBL" id="ACB74611.1"/>
    </source>
</evidence>
<dbReference type="AlphaFoldDB" id="B1ZRC4"/>
<dbReference type="Gene3D" id="3.40.830.10">
    <property type="entry name" value="LigB-like"/>
    <property type="match status" value="1"/>
</dbReference>
<dbReference type="Pfam" id="PF02900">
    <property type="entry name" value="LigB"/>
    <property type="match status" value="1"/>
</dbReference>